<accession>A0A6J5M1I6</accession>
<sequence>MGQTSHIEWTDATWNVAVGCRKVDEDCKFCYMYRDSFNGTRYDPRKVRKTKTVFDLPLRLKEPKRIFTSSLTDFFLPEIDEYRHELWDIIYNTPQHRYQILTKRPERILECLPDNWKYGGYDHVMIGTSVGSMASWHRVEILEQIPVNRFYSFEPLHGAIPYTAVLGISSESWVIIGGESGNKTGKYLYRACELEWIEQIMHARKVHNAPVFIKQLGTYQAVKMKLRDRHGRDMSEWPEHLRVREFPESLIVKKEEI</sequence>
<dbReference type="InterPro" id="IPR011101">
    <property type="entry name" value="DUF5131"/>
</dbReference>
<protein>
    <submittedName>
        <fullName evidence="1">COG4422 Bacteriophage protein gp37</fullName>
    </submittedName>
</protein>
<name>A0A6J5M1I6_9CAUD</name>
<dbReference type="EMBL" id="LR796362">
    <property type="protein sequence ID" value="CAB4138936.1"/>
    <property type="molecule type" value="Genomic_DNA"/>
</dbReference>
<organism evidence="1">
    <name type="scientific">uncultured Caudovirales phage</name>
    <dbReference type="NCBI Taxonomy" id="2100421"/>
    <lineage>
        <taxon>Viruses</taxon>
        <taxon>Duplodnaviria</taxon>
        <taxon>Heunggongvirae</taxon>
        <taxon>Uroviricota</taxon>
        <taxon>Caudoviricetes</taxon>
        <taxon>Peduoviridae</taxon>
        <taxon>Maltschvirus</taxon>
        <taxon>Maltschvirus maltsch</taxon>
    </lineage>
</organism>
<evidence type="ECO:0000313" key="1">
    <source>
        <dbReference type="EMBL" id="CAB4138936.1"/>
    </source>
</evidence>
<proteinExistence type="predicted"/>
<dbReference type="Pfam" id="PF07505">
    <property type="entry name" value="DUF5131"/>
    <property type="match status" value="1"/>
</dbReference>
<reference evidence="1" key="1">
    <citation type="submission" date="2020-04" db="EMBL/GenBank/DDBJ databases">
        <authorList>
            <person name="Chiriac C."/>
            <person name="Salcher M."/>
            <person name="Ghai R."/>
            <person name="Kavagutti S V."/>
        </authorList>
    </citation>
    <scope>NUCLEOTIDE SEQUENCE</scope>
</reference>
<gene>
    <name evidence="1" type="ORF">UFOVP350_29</name>
</gene>